<evidence type="ECO:0000256" key="6">
    <source>
        <dbReference type="ARBA" id="ARBA00022989"/>
    </source>
</evidence>
<dbReference type="AlphaFoldDB" id="A0A1E3UF50"/>
<organism evidence="10 12">
    <name type="scientific">Eisenbergiella tayi</name>
    <dbReference type="NCBI Taxonomy" id="1432052"/>
    <lineage>
        <taxon>Bacteria</taxon>
        <taxon>Bacillati</taxon>
        <taxon>Bacillota</taxon>
        <taxon>Clostridia</taxon>
        <taxon>Lachnospirales</taxon>
        <taxon>Lachnospiraceae</taxon>
        <taxon>Eisenbergiella</taxon>
    </lineage>
</organism>
<dbReference type="OrthoDB" id="9793490at2"/>
<keyword evidence="13" id="KW-1185">Reference proteome</keyword>
<dbReference type="InterPro" id="IPR051322">
    <property type="entry name" value="AA_ABC_Transporter_Permease"/>
</dbReference>
<dbReference type="FunFam" id="1.10.3720.10:FF:000002">
    <property type="entry name" value="D-methionine ABC transporter permease MetI"/>
    <property type="match status" value="1"/>
</dbReference>
<dbReference type="GO" id="GO:0048473">
    <property type="term" value="P:D-methionine transmembrane transport"/>
    <property type="evidence" value="ECO:0007669"/>
    <property type="project" value="TreeGrafter"/>
</dbReference>
<comment type="similarity">
    <text evidence="2">Belongs to the binding-protein-dependent transport system permease family. CysTW subfamily.</text>
</comment>
<evidence type="ECO:0000256" key="1">
    <source>
        <dbReference type="ARBA" id="ARBA00004651"/>
    </source>
</evidence>
<dbReference type="InterPro" id="IPR035906">
    <property type="entry name" value="MetI-like_sf"/>
</dbReference>
<dbReference type="EMBL" id="MEHA01000018">
    <property type="protein sequence ID" value="ODR47967.1"/>
    <property type="molecule type" value="Genomic_DNA"/>
</dbReference>
<dbReference type="Pfam" id="PF00528">
    <property type="entry name" value="BPD_transp_1"/>
    <property type="match status" value="1"/>
</dbReference>
<evidence type="ECO:0000256" key="5">
    <source>
        <dbReference type="ARBA" id="ARBA00022692"/>
    </source>
</evidence>
<comment type="subcellular location">
    <subcellularLocation>
        <location evidence="1 8">Cell membrane</location>
        <topology evidence="1 8">Multi-pass membrane protein</topology>
    </subcellularLocation>
</comment>
<feature type="transmembrane region" description="Helical" evidence="8">
    <location>
        <begin position="156"/>
        <end position="178"/>
    </location>
</feature>
<evidence type="ECO:0000256" key="3">
    <source>
        <dbReference type="ARBA" id="ARBA00022448"/>
    </source>
</evidence>
<evidence type="ECO:0000313" key="10">
    <source>
        <dbReference type="EMBL" id="ODR47967.1"/>
    </source>
</evidence>
<dbReference type="InterPro" id="IPR000515">
    <property type="entry name" value="MetI-like"/>
</dbReference>
<keyword evidence="3 8" id="KW-0813">Transport</keyword>
<evidence type="ECO:0000313" key="13">
    <source>
        <dbReference type="Proteomes" id="UP000094869"/>
    </source>
</evidence>
<gene>
    <name evidence="10" type="ORF">BEI59_21605</name>
    <name evidence="11" type="ORF">BEI63_06155</name>
</gene>
<keyword evidence="6 8" id="KW-1133">Transmembrane helix</keyword>
<feature type="transmembrane region" description="Helical" evidence="8">
    <location>
        <begin position="95"/>
        <end position="115"/>
    </location>
</feature>
<evidence type="ECO:0000259" key="9">
    <source>
        <dbReference type="PROSITE" id="PS50928"/>
    </source>
</evidence>
<dbReference type="Gene3D" id="1.10.3720.10">
    <property type="entry name" value="MetI-like"/>
    <property type="match status" value="1"/>
</dbReference>
<feature type="domain" description="ABC transmembrane type-1" evidence="9">
    <location>
        <begin position="23"/>
        <end position="217"/>
    </location>
</feature>
<dbReference type="RefSeq" id="WP_069408397.1">
    <property type="nucleotide sequence ID" value="NZ_DBFYTW010000143.1"/>
</dbReference>
<dbReference type="PROSITE" id="PS50928">
    <property type="entry name" value="ABC_TM1"/>
    <property type="match status" value="1"/>
</dbReference>
<evidence type="ECO:0000256" key="7">
    <source>
        <dbReference type="ARBA" id="ARBA00023136"/>
    </source>
</evidence>
<dbReference type="SUPFAM" id="SSF161098">
    <property type="entry name" value="MetI-like"/>
    <property type="match status" value="1"/>
</dbReference>
<feature type="transmembrane region" description="Helical" evidence="8">
    <location>
        <begin position="72"/>
        <end position="89"/>
    </location>
</feature>
<dbReference type="GO" id="GO:0005886">
    <property type="term" value="C:plasma membrane"/>
    <property type="evidence" value="ECO:0007669"/>
    <property type="project" value="UniProtKB-SubCell"/>
</dbReference>
<feature type="transmembrane region" description="Helical" evidence="8">
    <location>
        <begin position="198"/>
        <end position="221"/>
    </location>
</feature>
<dbReference type="PANTHER" id="PTHR30450:SF1">
    <property type="entry name" value="D-METHIONINE TRANSPORT SYSTEM PERMEASE PROTEIN METI-RELATED"/>
    <property type="match status" value="1"/>
</dbReference>
<dbReference type="PANTHER" id="PTHR30450">
    <property type="entry name" value="ABC TRANSPORTER PERMEASE"/>
    <property type="match status" value="1"/>
</dbReference>
<keyword evidence="4" id="KW-1003">Cell membrane</keyword>
<reference evidence="11 13" key="1">
    <citation type="submission" date="2016-08" db="EMBL/GenBank/DDBJ databases">
        <title>Characterization of Isolates of Eisenbergiella tayi Derived from Blood Cultures, Using Whole Genome Sequencing.</title>
        <authorList>
            <person name="Bernier A.-M."/>
            <person name="Burdz T."/>
            <person name="Wiebe D."/>
            <person name="Bernard K."/>
        </authorList>
    </citation>
    <scope>NUCLEOTIDE SEQUENCE [LARGE SCALE GENOMIC DNA]</scope>
    <source>
        <strain evidence="11 13">NML120146</strain>
    </source>
</reference>
<proteinExistence type="inferred from homology"/>
<accession>A0A1E3UF50</accession>
<protein>
    <submittedName>
        <fullName evidence="10">ABC transporter permease</fullName>
    </submittedName>
</protein>
<keyword evidence="5 8" id="KW-0812">Transmembrane</keyword>
<dbReference type="Proteomes" id="UP000094271">
    <property type="component" value="Unassembled WGS sequence"/>
</dbReference>
<evidence type="ECO:0000256" key="4">
    <source>
        <dbReference type="ARBA" id="ARBA00022475"/>
    </source>
</evidence>
<name>A0A1E3UF50_9FIRM</name>
<sequence length="226" mass="23816">MQEFLNTYFGNVMAKLPDFYGSILDTLRMTGRAGAIAFVGGLFLGVVLTVTKEGGILQAKALYQVLDKIINFFRSIPFIILLAALIPLTRLISGTAIGVEGAIVPLVCGTIPFFARQIESALAEMDPGLVEAALSMGSSPVEIIFRVYLKECIPGIVRAVTITAISLIGLTAMAGAVGAGGLGDFAIRFGYQRNQTDVTLASILVLAGLVSVIQLAGNMAAKKHTH</sequence>
<dbReference type="CDD" id="cd06261">
    <property type="entry name" value="TM_PBP2"/>
    <property type="match status" value="1"/>
</dbReference>
<evidence type="ECO:0000313" key="11">
    <source>
        <dbReference type="EMBL" id="ODR59739.1"/>
    </source>
</evidence>
<evidence type="ECO:0000256" key="2">
    <source>
        <dbReference type="ARBA" id="ARBA00007069"/>
    </source>
</evidence>
<keyword evidence="7 8" id="KW-0472">Membrane</keyword>
<dbReference type="EMBL" id="MEHD01000014">
    <property type="protein sequence ID" value="ODR59739.1"/>
    <property type="molecule type" value="Genomic_DNA"/>
</dbReference>
<reference evidence="10 12" key="2">
    <citation type="submission" date="2016-08" db="EMBL/GenBank/DDBJ databases">
        <authorList>
            <person name="Seilhamer J.J."/>
        </authorList>
    </citation>
    <scope>NUCLEOTIDE SEQUENCE [LARGE SCALE GENOMIC DNA]</scope>
    <source>
        <strain evidence="10 12">NML150140-1</strain>
    </source>
</reference>
<evidence type="ECO:0000256" key="8">
    <source>
        <dbReference type="RuleBase" id="RU363032"/>
    </source>
</evidence>
<dbReference type="Proteomes" id="UP000094869">
    <property type="component" value="Unassembled WGS sequence"/>
</dbReference>
<comment type="caution">
    <text evidence="10">The sequence shown here is derived from an EMBL/GenBank/DDBJ whole genome shotgun (WGS) entry which is preliminary data.</text>
</comment>
<feature type="transmembrane region" description="Helical" evidence="8">
    <location>
        <begin position="33"/>
        <end position="51"/>
    </location>
</feature>
<evidence type="ECO:0000313" key="12">
    <source>
        <dbReference type="Proteomes" id="UP000094271"/>
    </source>
</evidence>